<organism evidence="3 4">
    <name type="scientific">Motilibacter deserti</name>
    <dbReference type="NCBI Taxonomy" id="2714956"/>
    <lineage>
        <taxon>Bacteria</taxon>
        <taxon>Bacillati</taxon>
        <taxon>Actinomycetota</taxon>
        <taxon>Actinomycetes</taxon>
        <taxon>Motilibacterales</taxon>
        <taxon>Motilibacteraceae</taxon>
        <taxon>Motilibacter</taxon>
    </lineage>
</organism>
<dbReference type="InterPro" id="IPR008160">
    <property type="entry name" value="Collagen"/>
</dbReference>
<feature type="signal peptide" evidence="2">
    <location>
        <begin position="1"/>
        <end position="29"/>
    </location>
</feature>
<keyword evidence="4" id="KW-1185">Reference proteome</keyword>
<gene>
    <name evidence="3" type="ORF">G9H71_17295</name>
</gene>
<evidence type="ECO:0000313" key="3">
    <source>
        <dbReference type="EMBL" id="NHC15538.1"/>
    </source>
</evidence>
<dbReference type="EMBL" id="JAANNP010000035">
    <property type="protein sequence ID" value="NHC15538.1"/>
    <property type="molecule type" value="Genomic_DNA"/>
</dbReference>
<keyword evidence="2" id="KW-0732">Signal</keyword>
<evidence type="ECO:0000313" key="4">
    <source>
        <dbReference type="Proteomes" id="UP000800981"/>
    </source>
</evidence>
<reference evidence="3 4" key="1">
    <citation type="submission" date="2020-03" db="EMBL/GenBank/DDBJ databases">
        <title>Two novel Motilibacter sp.</title>
        <authorList>
            <person name="Liu S."/>
        </authorList>
    </citation>
    <scope>NUCLEOTIDE SEQUENCE [LARGE SCALE GENOMIC DNA]</scope>
    <source>
        <strain evidence="3 4">E257</strain>
    </source>
</reference>
<feature type="compositionally biased region" description="Low complexity" evidence="1">
    <location>
        <begin position="96"/>
        <end position="163"/>
    </location>
</feature>
<comment type="caution">
    <text evidence="3">The sequence shown here is derived from an EMBL/GenBank/DDBJ whole genome shotgun (WGS) entry which is preliminary data.</text>
</comment>
<sequence length="310" mass="30608">MNKTARKSLALSGVAVLTLSGLGLGTAQAVSSAGLNRTLNACYNVRTGDLHLNTGKTSACKPGEKPVAWNTSGDTTTAPAAPGPKGDTGATGAQGPKGDTGATGATGAKGETGAAGAPGETGAAGAPGPQGDPGVAGPQGDPGVAGPQGNPGPQGVQGPRGLQGETGAQGPAGPATIAYDRSVTLKPGNSAHEQTFSLYEEEAISEDLAHPGYAPSGRDLTYKQVIAQLLDPSGNPVAVPGAYLAFGAVINGETRYYLGLRCAFDTLTPACGNGWVTQAAADRVGFWVASPDQDLTGYTVRASVLATPVS</sequence>
<evidence type="ECO:0000256" key="2">
    <source>
        <dbReference type="SAM" id="SignalP"/>
    </source>
</evidence>
<name>A0ABX0GX36_9ACTN</name>
<feature type="compositionally biased region" description="Polar residues" evidence="1">
    <location>
        <begin position="69"/>
        <end position="78"/>
    </location>
</feature>
<evidence type="ECO:0000256" key="1">
    <source>
        <dbReference type="SAM" id="MobiDB-lite"/>
    </source>
</evidence>
<proteinExistence type="predicted"/>
<protein>
    <submittedName>
        <fullName evidence="3">Collagen-like protein</fullName>
    </submittedName>
</protein>
<feature type="region of interest" description="Disordered" evidence="1">
    <location>
        <begin position="56"/>
        <end position="175"/>
    </location>
</feature>
<dbReference type="Proteomes" id="UP000800981">
    <property type="component" value="Unassembled WGS sequence"/>
</dbReference>
<accession>A0ABX0GX36</accession>
<dbReference type="RefSeq" id="WP_166284030.1">
    <property type="nucleotide sequence ID" value="NZ_JAANNP010000035.1"/>
</dbReference>
<dbReference type="Pfam" id="PF01391">
    <property type="entry name" value="Collagen"/>
    <property type="match status" value="1"/>
</dbReference>
<dbReference type="PANTHER" id="PTHR24637">
    <property type="entry name" value="COLLAGEN"/>
    <property type="match status" value="1"/>
</dbReference>
<dbReference type="PANTHER" id="PTHR24637:SF421">
    <property type="entry name" value="CUTICLE COLLAGEN DPY-2"/>
    <property type="match status" value="1"/>
</dbReference>
<feature type="chain" id="PRO_5046246027" evidence="2">
    <location>
        <begin position="30"/>
        <end position="310"/>
    </location>
</feature>